<comment type="caution">
    <text evidence="6">The sequence shown here is derived from an EMBL/GenBank/DDBJ whole genome shotgun (WGS) entry which is preliminary data.</text>
</comment>
<dbReference type="SUPFAM" id="SSF48452">
    <property type="entry name" value="TPR-like"/>
    <property type="match status" value="1"/>
</dbReference>
<feature type="compositionally biased region" description="Low complexity" evidence="4">
    <location>
        <begin position="154"/>
        <end position="189"/>
    </location>
</feature>
<dbReference type="AlphaFoldDB" id="M6FXV1"/>
<dbReference type="Pfam" id="PF13432">
    <property type="entry name" value="TPR_16"/>
    <property type="match status" value="1"/>
</dbReference>
<dbReference type="PROSITE" id="PS50293">
    <property type="entry name" value="TPR_REGION"/>
    <property type="match status" value="1"/>
</dbReference>
<organism evidence="6 7">
    <name type="scientific">Leptospira weilii str. 2006001855</name>
    <dbReference type="NCBI Taxonomy" id="996804"/>
    <lineage>
        <taxon>Bacteria</taxon>
        <taxon>Pseudomonadati</taxon>
        <taxon>Spirochaetota</taxon>
        <taxon>Spirochaetia</taxon>
        <taxon>Leptospirales</taxon>
        <taxon>Leptospiraceae</taxon>
        <taxon>Leptospira</taxon>
    </lineage>
</organism>
<dbReference type="Gene3D" id="1.25.40.10">
    <property type="entry name" value="Tetratricopeptide repeat domain"/>
    <property type="match status" value="1"/>
</dbReference>
<evidence type="ECO:0000313" key="6">
    <source>
        <dbReference type="EMBL" id="EMM71581.1"/>
    </source>
</evidence>
<evidence type="ECO:0000313" key="7">
    <source>
        <dbReference type="Proteomes" id="UP000012101"/>
    </source>
</evidence>
<keyword evidence="5" id="KW-0472">Membrane</keyword>
<dbReference type="Pfam" id="PF07719">
    <property type="entry name" value="TPR_2"/>
    <property type="match status" value="1"/>
</dbReference>
<sequence>MKRIRILEYLMILICFPFAVSLFAIELDPGGNRIAEGLEYYNQGEYLDSLKMYREAEPYFPDDSRLEFNRGAAEFKSGNIDKAIGHFEKAANSPSSSPEVQWKSRFNLGNGYMRTGDRKKAAEEFIKALKLNPDLKEARKNLEYLRKTPPPSQSSPDSNSQSQPQNSKDSSSQSQSQNSKDNSKNGNSPIEKSQKKGSATGSLTEEETKRILDSLDLNKVRRKSGKSRDREVFW</sequence>
<dbReference type="Proteomes" id="UP000012101">
    <property type="component" value="Unassembled WGS sequence"/>
</dbReference>
<dbReference type="EMBL" id="AFJM02000046">
    <property type="protein sequence ID" value="EMM71581.1"/>
    <property type="molecule type" value="Genomic_DNA"/>
</dbReference>
<reference evidence="6 7" key="1">
    <citation type="submission" date="2013-01" db="EMBL/GenBank/DDBJ databases">
        <authorList>
            <person name="Harkins D.M."/>
            <person name="Durkin A.S."/>
            <person name="Brinkac L.M."/>
            <person name="Haft D.H."/>
            <person name="Selengut J.D."/>
            <person name="Sanka R."/>
            <person name="DePew J."/>
            <person name="Purushe J."/>
            <person name="Hospenthal D.R."/>
            <person name="Murray C.K."/>
            <person name="Pimentel G."/>
            <person name="Wasfy M."/>
            <person name="Vinetz J.M."/>
            <person name="Sutton G.G."/>
            <person name="Nierman W.C."/>
            <person name="Fouts D.E."/>
        </authorList>
    </citation>
    <scope>NUCLEOTIDE SEQUENCE [LARGE SCALE GENOMIC DNA]</scope>
    <source>
        <strain evidence="6 7">2006001855</strain>
    </source>
</reference>
<evidence type="ECO:0000256" key="3">
    <source>
        <dbReference type="PROSITE-ProRule" id="PRU00339"/>
    </source>
</evidence>
<evidence type="ECO:0000256" key="5">
    <source>
        <dbReference type="SAM" id="Phobius"/>
    </source>
</evidence>
<dbReference type="InterPro" id="IPR013105">
    <property type="entry name" value="TPR_2"/>
</dbReference>
<keyword evidence="5" id="KW-0812">Transmembrane</keyword>
<keyword evidence="5" id="KW-1133">Transmembrane helix</keyword>
<dbReference type="InterPro" id="IPR011990">
    <property type="entry name" value="TPR-like_helical_dom_sf"/>
</dbReference>
<gene>
    <name evidence="6" type="ORF">LEP1GSC038_0489</name>
</gene>
<accession>M6FXV1</accession>
<dbReference type="InterPro" id="IPR019734">
    <property type="entry name" value="TPR_rpt"/>
</dbReference>
<evidence type="ECO:0000256" key="2">
    <source>
        <dbReference type="ARBA" id="ARBA00022803"/>
    </source>
</evidence>
<evidence type="ECO:0000256" key="4">
    <source>
        <dbReference type="SAM" id="MobiDB-lite"/>
    </source>
</evidence>
<dbReference type="NCBIfam" id="NF047507">
    <property type="entry name" value="TPR_BatC_Lepto"/>
    <property type="match status" value="1"/>
</dbReference>
<evidence type="ECO:0000256" key="1">
    <source>
        <dbReference type="ARBA" id="ARBA00022737"/>
    </source>
</evidence>
<feature type="transmembrane region" description="Helical" evidence="5">
    <location>
        <begin position="7"/>
        <end position="25"/>
    </location>
</feature>
<keyword evidence="1" id="KW-0677">Repeat</keyword>
<feature type="compositionally biased region" description="Basic and acidic residues" evidence="4">
    <location>
        <begin position="206"/>
        <end position="219"/>
    </location>
</feature>
<dbReference type="SMART" id="SM00028">
    <property type="entry name" value="TPR"/>
    <property type="match status" value="3"/>
</dbReference>
<dbReference type="PROSITE" id="PS50005">
    <property type="entry name" value="TPR"/>
    <property type="match status" value="1"/>
</dbReference>
<protein>
    <submittedName>
        <fullName evidence="6">Tetratricopeptide repeat protein</fullName>
    </submittedName>
</protein>
<name>M6FXV1_9LEPT</name>
<feature type="repeat" description="TPR" evidence="3">
    <location>
        <begin position="102"/>
        <end position="135"/>
    </location>
</feature>
<feature type="region of interest" description="Disordered" evidence="4">
    <location>
        <begin position="146"/>
        <end position="234"/>
    </location>
</feature>
<keyword evidence="2 3" id="KW-0802">TPR repeat</keyword>
<proteinExistence type="predicted"/>